<dbReference type="InParanoid" id="A0A507BF04"/>
<reference evidence="1 2" key="1">
    <citation type="submission" date="2019-06" db="EMBL/GenBank/DDBJ databases">
        <title>Draft genome sequence of the filamentous fungus Phialemoniopsis curvata isolated from diesel fuel.</title>
        <authorList>
            <person name="Varaljay V.A."/>
            <person name="Lyon W.J."/>
            <person name="Crouch A.L."/>
            <person name="Drake C.E."/>
            <person name="Hollomon J.M."/>
            <person name="Nadeau L.J."/>
            <person name="Nunn H.S."/>
            <person name="Stevenson B.S."/>
            <person name="Bojanowski C.L."/>
            <person name="Crookes-Goodson W.J."/>
        </authorList>
    </citation>
    <scope>NUCLEOTIDE SEQUENCE [LARGE SCALE GENOMIC DNA]</scope>
    <source>
        <strain evidence="1 2">D216</strain>
    </source>
</reference>
<dbReference type="EMBL" id="SKBQ01000012">
    <property type="protein sequence ID" value="TPX17906.1"/>
    <property type="molecule type" value="Genomic_DNA"/>
</dbReference>
<evidence type="ECO:0000313" key="2">
    <source>
        <dbReference type="Proteomes" id="UP000319257"/>
    </source>
</evidence>
<protein>
    <recommendedName>
        <fullName evidence="3">YCII-related domain-containing protein</fullName>
    </recommendedName>
</protein>
<dbReference type="RefSeq" id="XP_030999617.1">
    <property type="nucleotide sequence ID" value="XM_031137260.1"/>
</dbReference>
<dbReference type="Proteomes" id="UP000319257">
    <property type="component" value="Unassembled WGS sequence"/>
</dbReference>
<dbReference type="InterPro" id="IPR011008">
    <property type="entry name" value="Dimeric_a/b-barrel"/>
</dbReference>
<dbReference type="OrthoDB" id="5519740at2759"/>
<dbReference type="Gene3D" id="3.30.70.1060">
    <property type="entry name" value="Dimeric alpha+beta barrel"/>
    <property type="match status" value="1"/>
</dbReference>
<evidence type="ECO:0000313" key="1">
    <source>
        <dbReference type="EMBL" id="TPX17906.1"/>
    </source>
</evidence>
<proteinExistence type="predicted"/>
<accession>A0A507BF04</accession>
<dbReference type="PANTHER" id="PTHR33606">
    <property type="entry name" value="PROTEIN YCII"/>
    <property type="match status" value="1"/>
</dbReference>
<dbReference type="PANTHER" id="PTHR33606:SF3">
    <property type="entry name" value="PROTEIN YCII"/>
    <property type="match status" value="1"/>
</dbReference>
<keyword evidence="2" id="KW-1185">Reference proteome</keyword>
<dbReference type="SUPFAM" id="SSF54909">
    <property type="entry name" value="Dimeric alpha+beta barrel"/>
    <property type="match status" value="1"/>
</dbReference>
<comment type="caution">
    <text evidence="1">The sequence shown here is derived from an EMBL/GenBank/DDBJ whole genome shotgun (WGS) entry which is preliminary data.</text>
</comment>
<dbReference type="AlphaFoldDB" id="A0A507BF04"/>
<dbReference type="GeneID" id="41970454"/>
<organism evidence="1 2">
    <name type="scientific">Thyridium curvatum</name>
    <dbReference type="NCBI Taxonomy" id="1093900"/>
    <lineage>
        <taxon>Eukaryota</taxon>
        <taxon>Fungi</taxon>
        <taxon>Dikarya</taxon>
        <taxon>Ascomycota</taxon>
        <taxon>Pezizomycotina</taxon>
        <taxon>Sordariomycetes</taxon>
        <taxon>Sordariomycetidae</taxon>
        <taxon>Thyridiales</taxon>
        <taxon>Thyridiaceae</taxon>
        <taxon>Thyridium</taxon>
    </lineage>
</organism>
<evidence type="ECO:0008006" key="3">
    <source>
        <dbReference type="Google" id="ProtNLM"/>
    </source>
</evidence>
<gene>
    <name evidence="1" type="ORF">E0L32_003007</name>
</gene>
<dbReference type="InterPro" id="IPR051807">
    <property type="entry name" value="Sec-metab_biosynth-assoc"/>
</dbReference>
<sequence length="112" mass="12466">MAAFDASKREWFLEVPINPGTLEKRLALRGQHIADAMPKVEAGIITLAASILSKPTEDGDNKDMIKAIATVVAKTEEEARNILVDDVYTREGIWDSDKIQVYPLRTGIRTQK</sequence>
<name>A0A507BF04_9PEZI</name>